<name>A0A0D0UZL0_9ACTN</name>
<dbReference type="CDD" id="cd16917">
    <property type="entry name" value="HATPase_UhpB-NarQ-NarX-like"/>
    <property type="match status" value="1"/>
</dbReference>
<sequence>MRRWVPDLGDTWVPGAVAVSQVLWWLAARPDPRLAPGVCAIAVVAVVALLYRRRVPGPALACAALATALAAPAVGSAPAGPAAVVLTAYALAVHRTAAVSAAGAAAVVAGFAVTTAASGGSVRTTLAVALQLGAVAAGVWAVGRFRRRVRADRASAEVFRAAVDGFVPLAVAQERRRLSAELHDVAGHRLTAILVSAGAALRLADPVLRERAIEHAIGAGQAAVDDLDRVMASAGRDGEVGIEAVDELVAGHPWVRYERTARIVPPAVAALAHGIVREALTNIMRYARGAAASVRITADPGGFTVTVLDRGGSRAAGDVGSGHGIAGLRARVEAVGGDLDAGPDGPGWRVRARLPWRPEATPGTPPRTGATPGVRTWAGAAVRDRAMVVLALGLSMGTVLLPGGDSPDPLAAPMPAALLVALLVLHALPLAWRRLAPGPALVAALAIQVAWLAGTAAGWTRHDPAETFLWCWWVELALVYAVGAYRPATGLGFAAPLAVAAVGGVALGSGTDITGNRAAAGAVLGVMLAVPLGTGWLAGRLMTARRSRRAAAEAAARETVHWHADSAARDERARIVDGLRGSARAHATSALAAAEAGRLDEVAAQARAGLVALRRLLHGLPQDWPDPPPAIAALFDLAARRRSALRFVGEPRSLPAPLEVAAHRVGAALIADGAVATVTYGASGIGLEVRRCPPVGAEVLRSLRESTDAANGSVAVDTDRTTVRVWLPEALR</sequence>
<protein>
    <recommendedName>
        <fullName evidence="2">histidine kinase</fullName>
        <ecNumber evidence="2">2.7.13.3</ecNumber>
    </recommendedName>
</protein>
<dbReference type="GeneID" id="301308883"/>
<evidence type="ECO:0000256" key="6">
    <source>
        <dbReference type="ARBA" id="ARBA00022777"/>
    </source>
</evidence>
<comment type="catalytic activity">
    <reaction evidence="1">
        <text>ATP + protein L-histidine = ADP + protein N-phospho-L-histidine.</text>
        <dbReference type="EC" id="2.7.13.3"/>
    </reaction>
</comment>
<dbReference type="Gene3D" id="3.30.565.10">
    <property type="entry name" value="Histidine kinase-like ATPase, C-terminal domain"/>
    <property type="match status" value="1"/>
</dbReference>
<reference evidence="11 12" key="1">
    <citation type="submission" date="2015-01" db="EMBL/GenBank/DDBJ databases">
        <title>Sequencing and annotation of Micromonospora carbonacea strain JXNU-1 genome.</title>
        <authorList>
            <person name="Long Z."/>
            <person name="Huang Y."/>
            <person name="Jiang Y."/>
        </authorList>
    </citation>
    <scope>NUCLEOTIDE SEQUENCE [LARGE SCALE GENOMIC DNA]</scope>
    <source>
        <strain evidence="11 12">JXNU-1</strain>
    </source>
</reference>
<dbReference type="Pfam" id="PF07730">
    <property type="entry name" value="HisKA_3"/>
    <property type="match status" value="1"/>
</dbReference>
<evidence type="ECO:0000256" key="4">
    <source>
        <dbReference type="ARBA" id="ARBA00022679"/>
    </source>
</evidence>
<evidence type="ECO:0000256" key="9">
    <source>
        <dbReference type="SAM" id="Phobius"/>
    </source>
</evidence>
<organism evidence="11 12">
    <name type="scientific">Micromonospora haikouensis</name>
    <dbReference type="NCBI Taxonomy" id="686309"/>
    <lineage>
        <taxon>Bacteria</taxon>
        <taxon>Bacillati</taxon>
        <taxon>Actinomycetota</taxon>
        <taxon>Actinomycetes</taxon>
        <taxon>Micromonosporales</taxon>
        <taxon>Micromonosporaceae</taxon>
        <taxon>Micromonospora</taxon>
    </lineage>
</organism>
<feature type="transmembrane region" description="Helical" evidence="9">
    <location>
        <begin position="98"/>
        <end position="118"/>
    </location>
</feature>
<feature type="transmembrane region" description="Helical" evidence="9">
    <location>
        <begin position="410"/>
        <end position="428"/>
    </location>
</feature>
<evidence type="ECO:0000256" key="5">
    <source>
        <dbReference type="ARBA" id="ARBA00022741"/>
    </source>
</evidence>
<keyword evidence="5" id="KW-0547">Nucleotide-binding</keyword>
<keyword evidence="9" id="KW-1133">Transmembrane helix</keyword>
<feature type="transmembrane region" description="Helical" evidence="9">
    <location>
        <begin position="63"/>
        <end position="91"/>
    </location>
</feature>
<dbReference type="SUPFAM" id="SSF55874">
    <property type="entry name" value="ATPase domain of HSP90 chaperone/DNA topoisomerase II/histidine kinase"/>
    <property type="match status" value="1"/>
</dbReference>
<keyword evidence="3" id="KW-0597">Phosphoprotein</keyword>
<feature type="transmembrane region" description="Helical" evidence="9">
    <location>
        <begin position="34"/>
        <end position="51"/>
    </location>
</feature>
<evidence type="ECO:0000256" key="7">
    <source>
        <dbReference type="ARBA" id="ARBA00022840"/>
    </source>
</evidence>
<evidence type="ECO:0000256" key="1">
    <source>
        <dbReference type="ARBA" id="ARBA00000085"/>
    </source>
</evidence>
<dbReference type="RefSeq" id="WP_043960810.1">
    <property type="nucleotide sequence ID" value="NZ_JBEZEN010000003.1"/>
</dbReference>
<evidence type="ECO:0000259" key="10">
    <source>
        <dbReference type="Pfam" id="PF07730"/>
    </source>
</evidence>
<evidence type="ECO:0000313" key="11">
    <source>
        <dbReference type="EMBL" id="KIR64247.1"/>
    </source>
</evidence>
<accession>A0A0D0UZL0</accession>
<feature type="domain" description="Signal transduction histidine kinase subgroup 3 dimerisation and phosphoacceptor" evidence="10">
    <location>
        <begin position="174"/>
        <end position="223"/>
    </location>
</feature>
<feature type="transmembrane region" description="Helical" evidence="9">
    <location>
        <begin position="440"/>
        <end position="461"/>
    </location>
</feature>
<evidence type="ECO:0000313" key="12">
    <source>
        <dbReference type="Proteomes" id="UP000032254"/>
    </source>
</evidence>
<feature type="transmembrane region" description="Helical" evidence="9">
    <location>
        <begin position="386"/>
        <end position="404"/>
    </location>
</feature>
<dbReference type="EC" id="2.7.13.3" evidence="2"/>
<dbReference type="EMBL" id="JXSX01000001">
    <property type="protein sequence ID" value="KIR64247.1"/>
    <property type="molecule type" value="Genomic_DNA"/>
</dbReference>
<feature type="transmembrane region" description="Helical" evidence="9">
    <location>
        <begin position="12"/>
        <end position="27"/>
    </location>
</feature>
<dbReference type="Proteomes" id="UP000032254">
    <property type="component" value="Unassembled WGS sequence"/>
</dbReference>
<dbReference type="AlphaFoldDB" id="A0A0D0UZL0"/>
<evidence type="ECO:0000256" key="3">
    <source>
        <dbReference type="ARBA" id="ARBA00022553"/>
    </source>
</evidence>
<keyword evidence="4" id="KW-0808">Transferase</keyword>
<evidence type="ECO:0000256" key="8">
    <source>
        <dbReference type="ARBA" id="ARBA00023012"/>
    </source>
</evidence>
<keyword evidence="12" id="KW-1185">Reference proteome</keyword>
<dbReference type="OrthoDB" id="5241784at2"/>
<dbReference type="GO" id="GO:0000155">
    <property type="term" value="F:phosphorelay sensor kinase activity"/>
    <property type="evidence" value="ECO:0007669"/>
    <property type="project" value="InterPro"/>
</dbReference>
<dbReference type="Gene3D" id="1.20.5.1930">
    <property type="match status" value="1"/>
</dbReference>
<feature type="transmembrane region" description="Helical" evidence="9">
    <location>
        <begin position="519"/>
        <end position="539"/>
    </location>
</feature>
<keyword evidence="7" id="KW-0067">ATP-binding</keyword>
<dbReference type="InterPro" id="IPR050482">
    <property type="entry name" value="Sensor_HK_TwoCompSys"/>
</dbReference>
<keyword evidence="9" id="KW-0472">Membrane</keyword>
<dbReference type="InterPro" id="IPR036890">
    <property type="entry name" value="HATPase_C_sf"/>
</dbReference>
<feature type="transmembrane region" description="Helical" evidence="9">
    <location>
        <begin position="490"/>
        <end position="507"/>
    </location>
</feature>
<keyword evidence="9" id="KW-0812">Transmembrane</keyword>
<gene>
    <name evidence="11" type="ORF">TK50_00520</name>
</gene>
<dbReference type="GO" id="GO:0016020">
    <property type="term" value="C:membrane"/>
    <property type="evidence" value="ECO:0007669"/>
    <property type="project" value="InterPro"/>
</dbReference>
<dbReference type="InterPro" id="IPR011712">
    <property type="entry name" value="Sig_transdc_His_kin_sub3_dim/P"/>
</dbReference>
<dbReference type="PATRIC" id="fig|47853.6.peg.117"/>
<comment type="caution">
    <text evidence="11">The sequence shown here is derived from an EMBL/GenBank/DDBJ whole genome shotgun (WGS) entry which is preliminary data.</text>
</comment>
<dbReference type="PANTHER" id="PTHR24421">
    <property type="entry name" value="NITRATE/NITRITE SENSOR PROTEIN NARX-RELATED"/>
    <property type="match status" value="1"/>
</dbReference>
<keyword evidence="6" id="KW-0418">Kinase</keyword>
<dbReference type="PANTHER" id="PTHR24421:SF10">
    <property type="entry name" value="NITRATE_NITRITE SENSOR PROTEIN NARQ"/>
    <property type="match status" value="1"/>
</dbReference>
<proteinExistence type="predicted"/>
<feature type="transmembrane region" description="Helical" evidence="9">
    <location>
        <begin position="124"/>
        <end position="143"/>
    </location>
</feature>
<dbReference type="GO" id="GO:0005524">
    <property type="term" value="F:ATP binding"/>
    <property type="evidence" value="ECO:0007669"/>
    <property type="project" value="UniProtKB-KW"/>
</dbReference>
<keyword evidence="8" id="KW-0902">Two-component regulatory system</keyword>
<dbReference type="GO" id="GO:0046983">
    <property type="term" value="F:protein dimerization activity"/>
    <property type="evidence" value="ECO:0007669"/>
    <property type="project" value="InterPro"/>
</dbReference>
<evidence type="ECO:0000256" key="2">
    <source>
        <dbReference type="ARBA" id="ARBA00012438"/>
    </source>
</evidence>